<proteinExistence type="predicted"/>
<gene>
    <name evidence="1" type="ORF">PY092_01470</name>
</gene>
<evidence type="ECO:0000313" key="2">
    <source>
        <dbReference type="Proteomes" id="UP001221366"/>
    </source>
</evidence>
<sequence>MKRILPVIFILVFSSSCIPLRIAPNIKDYKLTQGKRFKKGLPKKNVFVFEDPKDANEFYNYINTKFQLDDYYVDVQVPFLVQGKTFYFSFYEVEIPTKTINLIPLALDVALNKAADMDPVFDDVHTSRTGNWYIAMEVFSGSEEDCISENSISRELVLSYLRELKNEYLATDNYNEVVFKN</sequence>
<evidence type="ECO:0000313" key="1">
    <source>
        <dbReference type="EMBL" id="MDF0714804.1"/>
    </source>
</evidence>
<dbReference type="PROSITE" id="PS51257">
    <property type="entry name" value="PROKAR_LIPOPROTEIN"/>
    <property type="match status" value="1"/>
</dbReference>
<evidence type="ECO:0008006" key="3">
    <source>
        <dbReference type="Google" id="ProtNLM"/>
    </source>
</evidence>
<organism evidence="1 2">
    <name type="scientific">Flagellimonas yonaguniensis</name>
    <dbReference type="NCBI Taxonomy" id="3031325"/>
    <lineage>
        <taxon>Bacteria</taxon>
        <taxon>Pseudomonadati</taxon>
        <taxon>Bacteroidota</taxon>
        <taxon>Flavobacteriia</taxon>
        <taxon>Flavobacteriales</taxon>
        <taxon>Flavobacteriaceae</taxon>
        <taxon>Flagellimonas</taxon>
    </lineage>
</organism>
<protein>
    <recommendedName>
        <fullName evidence="3">Lipoprotein</fullName>
    </recommendedName>
</protein>
<comment type="caution">
    <text evidence="1">The sequence shown here is derived from an EMBL/GenBank/DDBJ whole genome shotgun (WGS) entry which is preliminary data.</text>
</comment>
<dbReference type="RefSeq" id="WP_275614083.1">
    <property type="nucleotide sequence ID" value="NZ_JARFVB010000001.1"/>
</dbReference>
<dbReference type="EMBL" id="JARFVB010000001">
    <property type="protein sequence ID" value="MDF0714804.1"/>
    <property type="molecule type" value="Genomic_DNA"/>
</dbReference>
<dbReference type="Proteomes" id="UP001221366">
    <property type="component" value="Unassembled WGS sequence"/>
</dbReference>
<reference evidence="1 2" key="1">
    <citation type="submission" date="2023-03" db="EMBL/GenBank/DDBJ databases">
        <title>Muricauda XX sp. nov. and Muricauda XXX sp. nov., two novel species isolated from Okinawa Trough.</title>
        <authorList>
            <person name="Cao W."/>
            <person name="Deng X."/>
        </authorList>
    </citation>
    <scope>NUCLEOTIDE SEQUENCE [LARGE SCALE GENOMIC DNA]</scope>
    <source>
        <strain evidence="1 2">334s03</strain>
    </source>
</reference>
<name>A0ABT5XUE2_9FLAO</name>
<keyword evidence="2" id="KW-1185">Reference proteome</keyword>
<accession>A0ABT5XUE2</accession>